<dbReference type="Proteomes" id="UP001234297">
    <property type="component" value="Chromosome 10"/>
</dbReference>
<proteinExistence type="predicted"/>
<evidence type="ECO:0000313" key="2">
    <source>
        <dbReference type="Proteomes" id="UP001234297"/>
    </source>
</evidence>
<protein>
    <submittedName>
        <fullName evidence="1">Uncharacterized protein</fullName>
    </submittedName>
</protein>
<keyword evidence="2" id="KW-1185">Reference proteome</keyword>
<comment type="caution">
    <text evidence="1">The sequence shown here is derived from an EMBL/GenBank/DDBJ whole genome shotgun (WGS) entry which is preliminary data.</text>
</comment>
<dbReference type="EMBL" id="CM056818">
    <property type="protein sequence ID" value="KAJ8622992.1"/>
    <property type="molecule type" value="Genomic_DNA"/>
</dbReference>
<name>A0ACC2KPB7_PERAE</name>
<reference evidence="1 2" key="1">
    <citation type="journal article" date="2022" name="Hortic Res">
        <title>A haplotype resolved chromosomal level avocado genome allows analysis of novel avocado genes.</title>
        <authorList>
            <person name="Nath O."/>
            <person name="Fletcher S.J."/>
            <person name="Hayward A."/>
            <person name="Shaw L.M."/>
            <person name="Masouleh A.K."/>
            <person name="Furtado A."/>
            <person name="Henry R.J."/>
            <person name="Mitter N."/>
        </authorList>
    </citation>
    <scope>NUCLEOTIDE SEQUENCE [LARGE SCALE GENOMIC DNA]</scope>
    <source>
        <strain evidence="2">cv. Hass</strain>
    </source>
</reference>
<gene>
    <name evidence="1" type="ORF">MRB53_031521</name>
</gene>
<organism evidence="1 2">
    <name type="scientific">Persea americana</name>
    <name type="common">Avocado</name>
    <dbReference type="NCBI Taxonomy" id="3435"/>
    <lineage>
        <taxon>Eukaryota</taxon>
        <taxon>Viridiplantae</taxon>
        <taxon>Streptophyta</taxon>
        <taxon>Embryophyta</taxon>
        <taxon>Tracheophyta</taxon>
        <taxon>Spermatophyta</taxon>
        <taxon>Magnoliopsida</taxon>
        <taxon>Magnoliidae</taxon>
        <taxon>Laurales</taxon>
        <taxon>Lauraceae</taxon>
        <taxon>Persea</taxon>
    </lineage>
</organism>
<sequence>MLESPTQQRKRFSICRNCRNSRANVVNGVGDDADAFNVAQICGNFRKETRKKEIQDGFFQFLQLSFEIKSFGICL</sequence>
<evidence type="ECO:0000313" key="1">
    <source>
        <dbReference type="EMBL" id="KAJ8622992.1"/>
    </source>
</evidence>
<accession>A0ACC2KPB7</accession>